<dbReference type="WBParaSite" id="MCU_014840-RA">
    <property type="protein sequence ID" value="MCU_014840-RA"/>
    <property type="gene ID" value="MCU_014840"/>
</dbReference>
<sequence length="91" mass="10678">MKAISDFADWLSEGETNAKYINASKRKTKLFHVEHDNYTRGIDIKNTAEFSMWEFSGYKPYYFLYDFFIGNTSCIHAVLYSLKDSPSVQRE</sequence>
<organism evidence="1">
    <name type="scientific">Mesocestoides corti</name>
    <name type="common">Flatworm</name>
    <dbReference type="NCBI Taxonomy" id="53468"/>
    <lineage>
        <taxon>Eukaryota</taxon>
        <taxon>Metazoa</taxon>
        <taxon>Spiralia</taxon>
        <taxon>Lophotrochozoa</taxon>
        <taxon>Platyhelminthes</taxon>
        <taxon>Cestoda</taxon>
        <taxon>Eucestoda</taxon>
        <taxon>Cyclophyllidea</taxon>
        <taxon>Mesocestoididae</taxon>
        <taxon>Mesocestoides</taxon>
    </lineage>
</organism>
<dbReference type="AlphaFoldDB" id="A0A5K3G887"/>
<evidence type="ECO:0000313" key="1">
    <source>
        <dbReference type="WBParaSite" id="MCU_014840-RA"/>
    </source>
</evidence>
<accession>A0A5K3G887</accession>
<proteinExistence type="predicted"/>
<protein>
    <submittedName>
        <fullName evidence="1">Phage portal protein</fullName>
    </submittedName>
</protein>
<name>A0A5K3G887_MESCO</name>
<reference evidence="1" key="1">
    <citation type="submission" date="2019-11" db="UniProtKB">
        <authorList>
            <consortium name="WormBaseParasite"/>
        </authorList>
    </citation>
    <scope>IDENTIFICATION</scope>
</reference>